<dbReference type="EMBL" id="UAWL01000006">
    <property type="protein sequence ID" value="SQB99567.1"/>
    <property type="molecule type" value="Genomic_DNA"/>
</dbReference>
<sequence>MKDFRQITKKVNGGTNGLDKRTKQYARIKNANIFKDF</sequence>
<organism evidence="1 2">
    <name type="scientific">Helicobacter fennelliae</name>
    <dbReference type="NCBI Taxonomy" id="215"/>
    <lineage>
        <taxon>Bacteria</taxon>
        <taxon>Pseudomonadati</taxon>
        <taxon>Campylobacterota</taxon>
        <taxon>Epsilonproteobacteria</taxon>
        <taxon>Campylobacterales</taxon>
        <taxon>Helicobacteraceae</taxon>
        <taxon>Helicobacter</taxon>
    </lineage>
</organism>
<dbReference type="Proteomes" id="UP000250166">
    <property type="component" value="Unassembled WGS sequence"/>
</dbReference>
<gene>
    <name evidence="1" type="ORF">NCTC13102_01892</name>
</gene>
<evidence type="ECO:0000313" key="1">
    <source>
        <dbReference type="EMBL" id="SQB99567.1"/>
    </source>
</evidence>
<dbReference type="AlphaFoldDB" id="A0A2X3BCS9"/>
<accession>A0A2X3BCS9</accession>
<name>A0A2X3BCS9_9HELI</name>
<protein>
    <submittedName>
        <fullName evidence="1">Predicted chitinase</fullName>
    </submittedName>
</protein>
<evidence type="ECO:0000313" key="2">
    <source>
        <dbReference type="Proteomes" id="UP000250166"/>
    </source>
</evidence>
<reference evidence="1 2" key="1">
    <citation type="submission" date="2018-06" db="EMBL/GenBank/DDBJ databases">
        <authorList>
            <consortium name="Pathogen Informatics"/>
            <person name="Doyle S."/>
        </authorList>
    </citation>
    <scope>NUCLEOTIDE SEQUENCE [LARGE SCALE GENOMIC DNA]</scope>
    <source>
        <strain evidence="1 2">NCTC13102</strain>
    </source>
</reference>
<proteinExistence type="predicted"/>